<proteinExistence type="predicted"/>
<dbReference type="EMBL" id="CM010634">
    <property type="protein sequence ID" value="RID52660.1"/>
    <property type="molecule type" value="Genomic_DNA"/>
</dbReference>
<evidence type="ECO:0000313" key="1">
    <source>
        <dbReference type="EMBL" id="RID52660.1"/>
    </source>
</evidence>
<name>A0A397YNR8_BRACM</name>
<gene>
    <name evidence="1" type="ORF">BRARA_G00110</name>
</gene>
<evidence type="ECO:0000313" key="2">
    <source>
        <dbReference type="Proteomes" id="UP000264353"/>
    </source>
</evidence>
<dbReference type="AlphaFoldDB" id="A0A397YNR8"/>
<organism evidence="1 2">
    <name type="scientific">Brassica campestris</name>
    <name type="common">Field mustard</name>
    <dbReference type="NCBI Taxonomy" id="3711"/>
    <lineage>
        <taxon>Eukaryota</taxon>
        <taxon>Viridiplantae</taxon>
        <taxon>Streptophyta</taxon>
        <taxon>Embryophyta</taxon>
        <taxon>Tracheophyta</taxon>
        <taxon>Spermatophyta</taxon>
        <taxon>Magnoliopsida</taxon>
        <taxon>eudicotyledons</taxon>
        <taxon>Gunneridae</taxon>
        <taxon>Pentapetalae</taxon>
        <taxon>rosids</taxon>
        <taxon>malvids</taxon>
        <taxon>Brassicales</taxon>
        <taxon>Brassicaceae</taxon>
        <taxon>Brassiceae</taxon>
        <taxon>Brassica</taxon>
    </lineage>
</organism>
<reference evidence="1 2" key="1">
    <citation type="submission" date="2018-06" db="EMBL/GenBank/DDBJ databases">
        <title>WGS assembly of Brassica rapa FPsc.</title>
        <authorList>
            <person name="Bowman J."/>
            <person name="Kohchi T."/>
            <person name="Yamato K."/>
            <person name="Jenkins J."/>
            <person name="Shu S."/>
            <person name="Ishizaki K."/>
            <person name="Yamaoka S."/>
            <person name="Nishihama R."/>
            <person name="Nakamura Y."/>
            <person name="Berger F."/>
            <person name="Adam C."/>
            <person name="Aki S."/>
            <person name="Althoff F."/>
            <person name="Araki T."/>
            <person name="Arteaga-Vazquez M."/>
            <person name="Balasubrmanian S."/>
            <person name="Bauer D."/>
            <person name="Boehm C."/>
            <person name="Briginshaw L."/>
            <person name="Caballero-Perez J."/>
            <person name="Catarino B."/>
            <person name="Chen F."/>
            <person name="Chiyoda S."/>
            <person name="Chovatia M."/>
            <person name="Davies K."/>
            <person name="Delmans M."/>
            <person name="Demura T."/>
            <person name="Dierschke T."/>
            <person name="Dolan L."/>
            <person name="Dorantes-Acosta A."/>
            <person name="Eklund D."/>
            <person name="Florent S."/>
            <person name="Flores-Sandoval E."/>
            <person name="Fujiyama A."/>
            <person name="Fukuzawa H."/>
            <person name="Galik B."/>
            <person name="Grimanelli D."/>
            <person name="Grimwood J."/>
            <person name="Grossniklaus U."/>
            <person name="Hamada T."/>
            <person name="Haseloff J."/>
            <person name="Hetherington A."/>
            <person name="Higo A."/>
            <person name="Hirakawa Y."/>
            <person name="Hundley H."/>
            <person name="Ikeda Y."/>
            <person name="Inoue K."/>
            <person name="Inoue S."/>
            <person name="Ishida S."/>
            <person name="Jia Q."/>
            <person name="Kakita M."/>
            <person name="Kanazawa T."/>
            <person name="Kawai Y."/>
            <person name="Kawashima T."/>
            <person name="Kennedy M."/>
            <person name="Kinose K."/>
            <person name="Kinoshita T."/>
            <person name="Kohara Y."/>
            <person name="Koide E."/>
            <person name="Komatsu K."/>
            <person name="Kopischke S."/>
            <person name="Kubo M."/>
            <person name="Kyozuka J."/>
            <person name="Lagercrantz U."/>
            <person name="Lin S."/>
            <person name="Lindquist E."/>
            <person name="Lipzen A."/>
            <person name="Lu C."/>
            <person name="Luna E."/>
            <person name="Martienssen R."/>
            <person name="Minamino N."/>
            <person name="Mizutani M."/>
            <person name="Mizutani M."/>
            <person name="Mochizuki N."/>
            <person name="Monte I."/>
            <person name="Mosher R."/>
            <person name="Nagasaki H."/>
            <person name="Nakagami H."/>
            <person name="Naramoto S."/>
            <person name="Nishitani K."/>
            <person name="Ohtani M."/>
            <person name="Okamoto T."/>
            <person name="Okumura M."/>
            <person name="Phillips J."/>
            <person name="Pollak B."/>
            <person name="Reinders A."/>
            <person name="Roevekamp M."/>
            <person name="Sano R."/>
            <person name="Sawa S."/>
            <person name="Schmid M."/>
            <person name="Shirakawa M."/>
            <person name="Solano R."/>
            <person name="Spunde A."/>
            <person name="Suetsugu N."/>
            <person name="Sugano S."/>
            <person name="Sugiyama A."/>
            <person name="Sun R."/>
            <person name="Suzuki Y."/>
            <person name="Takenaka M."/>
            <person name="Takezawa D."/>
            <person name="Tomogane H."/>
            <person name="Tsuzuki M."/>
            <person name="Ueda T."/>
            <person name="Umeda M."/>
            <person name="Ward J."/>
            <person name="Watanabe Y."/>
            <person name="Yazaki K."/>
            <person name="Yokoyama R."/>
            <person name="Yoshitake Y."/>
            <person name="Yotsui I."/>
            <person name="Zachgo S."/>
            <person name="Schmutz J."/>
        </authorList>
    </citation>
    <scope>NUCLEOTIDE SEQUENCE [LARGE SCALE GENOMIC DNA]</scope>
    <source>
        <strain evidence="2">cv. B-3</strain>
    </source>
</reference>
<sequence length="67" mass="7915">MLRTFPCANLQLFEKEVTGMEKHQKRMKDEEFPEVSCLVTDGCHTETSSFTRCQHNHKEHAFRRVGF</sequence>
<accession>A0A397YNR8</accession>
<dbReference type="Proteomes" id="UP000264353">
    <property type="component" value="Chromosome A7"/>
</dbReference>
<protein>
    <submittedName>
        <fullName evidence="1">Uncharacterized protein</fullName>
    </submittedName>
</protein>